<protein>
    <submittedName>
        <fullName evidence="1">Uncharacterized protein</fullName>
    </submittedName>
</protein>
<gene>
    <name evidence="1" type="ORF">POPTR_T119000</name>
</gene>
<organism evidence="1">
    <name type="scientific">Populus trichocarpa</name>
    <name type="common">Western balsam poplar</name>
    <name type="synonym">Populus balsamifera subsp. trichocarpa</name>
    <dbReference type="NCBI Taxonomy" id="3694"/>
    <lineage>
        <taxon>Eukaryota</taxon>
        <taxon>Viridiplantae</taxon>
        <taxon>Streptophyta</taxon>
        <taxon>Embryophyta</taxon>
        <taxon>Tracheophyta</taxon>
        <taxon>Spermatophyta</taxon>
        <taxon>Magnoliopsida</taxon>
        <taxon>eudicotyledons</taxon>
        <taxon>Gunneridae</taxon>
        <taxon>Pentapetalae</taxon>
        <taxon>rosids</taxon>
        <taxon>fabids</taxon>
        <taxon>Malpighiales</taxon>
        <taxon>Salicaceae</taxon>
        <taxon>Saliceae</taxon>
        <taxon>Populus</taxon>
    </lineage>
</organism>
<dbReference type="AlphaFoldDB" id="A0A2K1R629"/>
<dbReference type="EMBL" id="KZ623448">
    <property type="protein sequence ID" value="PNS22742.1"/>
    <property type="molecule type" value="Genomic_DNA"/>
</dbReference>
<accession>A0A2K1R629</accession>
<proteinExistence type="predicted"/>
<evidence type="ECO:0000313" key="1">
    <source>
        <dbReference type="EMBL" id="PNS22742.1"/>
    </source>
</evidence>
<dbReference type="InParanoid" id="A0A2K1R629"/>
<reference evidence="1" key="2">
    <citation type="submission" date="2017-07" db="EMBL/GenBank/DDBJ databases">
        <title>WGS assembly of Populus trichocarpa.</title>
        <authorList>
            <person name="Tuskan G."/>
            <person name="Difazio S."/>
            <person name="Jansson S."/>
            <person name="Bohlmann J."/>
            <person name="Grigoriev I."/>
            <person name="Hellsten U."/>
            <person name="Putnam N."/>
            <person name="Ralph S."/>
            <person name="Rombauts S."/>
            <person name="Salamov A."/>
            <person name="Schein J."/>
            <person name="Sterck L."/>
            <person name="Aerts A."/>
            <person name="Bhalerao R."/>
            <person name="Bhalerao R."/>
            <person name="Blaudez D."/>
            <person name="Boerjan W."/>
            <person name="Brun A."/>
            <person name="Brunner A."/>
            <person name="Busov V."/>
            <person name="Campbell M."/>
            <person name="Carlson J."/>
            <person name="Chalot M."/>
            <person name="Chapman J."/>
            <person name="Chen G."/>
            <person name="Cooper D."/>
            <person name="Coutinho P."/>
            <person name="Couturier J."/>
            <person name="Covert S."/>
            <person name="Cronk Q."/>
            <person name="Cunningham R."/>
            <person name="Davis J."/>
            <person name="Degroeve S."/>
            <person name="Dejardin A."/>
            <person name="Depamphilis C."/>
            <person name="Detter J."/>
            <person name="Dirks B."/>
            <person name="Dubchak I."/>
            <person name="Duplessis S."/>
            <person name="Ehlting J."/>
            <person name="Ellis B."/>
            <person name="Gendler K."/>
            <person name="Goodstein D."/>
            <person name="Gribskov M."/>
            <person name="Grimwood J."/>
            <person name="Groover A."/>
            <person name="Gunter L."/>
            <person name="Hamberger B."/>
            <person name="Heinze B."/>
            <person name="Helariutta Y."/>
            <person name="Henrissat B."/>
            <person name="Holligan D."/>
            <person name="Holt R."/>
            <person name="Huang W."/>
            <person name="Islam-Faridi N."/>
            <person name="Jones S."/>
            <person name="Jones-Rhoades M."/>
            <person name="Jorgensen R."/>
            <person name="Joshi C."/>
            <person name="Kangasjarvi J."/>
            <person name="Karlsson J."/>
            <person name="Kelleher C."/>
            <person name="Kirkpatrick R."/>
            <person name="Kirst M."/>
            <person name="Kohler A."/>
            <person name="Kalluri U."/>
            <person name="Larimer F."/>
            <person name="Leebens-Mack J."/>
            <person name="Leple J."/>
            <person name="Locascio P."/>
            <person name="Lou Y."/>
            <person name="Lucas S."/>
            <person name="Martin F."/>
            <person name="Montanini B."/>
            <person name="Napoli C."/>
            <person name="Nelson D."/>
            <person name="Nelson C."/>
            <person name="Nieminen K."/>
            <person name="Nilsson O."/>
            <person name="Pereda V."/>
            <person name="Peter G."/>
            <person name="Philippe R."/>
            <person name="Pilate G."/>
            <person name="Poliakov A."/>
            <person name="Razumovskaya J."/>
            <person name="Richardson P."/>
            <person name="Rinaldi C."/>
            <person name="Ritland K."/>
            <person name="Rouze P."/>
            <person name="Ryaboy D."/>
            <person name="Schmutz J."/>
            <person name="Schrader J."/>
            <person name="Segerman B."/>
            <person name="Shin H."/>
            <person name="Siddiqui A."/>
            <person name="Sterky F."/>
            <person name="Terry A."/>
            <person name="Tsai C."/>
            <person name="Uberbacher E."/>
            <person name="Unneberg P."/>
            <person name="Vahala J."/>
            <person name="Wall K."/>
            <person name="Wessler S."/>
            <person name="Yang G."/>
            <person name="Yin T."/>
            <person name="Douglas C."/>
            <person name="Marra M."/>
            <person name="Sandberg G."/>
            <person name="Van De Peer Y."/>
            <person name="Rokhsar D."/>
        </authorList>
    </citation>
    <scope>NUCLEOTIDE SEQUENCE</scope>
    <source>
        <strain evidence="1">Nisqually-1</strain>
    </source>
</reference>
<sequence>MAALPPIMSVVLSTRASAGDSDGTSWIHVLLLNILSSHFPFLCTVDVKWDMCEESTHYFLSCTYGRDLLMIVLFCRKRN</sequence>
<name>A0A2K1R629_POPTR</name>
<reference evidence="1" key="1">
    <citation type="journal article" date="2006" name="Science">
        <title>The genome of black cottonwood, Populus trichocarpa (Torr. &amp; Gray).</title>
        <authorList>
            <person name="Tuskan G.A."/>
            <person name="Difazio S."/>
            <person name="Jansson S."/>
            <person name="Bohlmann J."/>
            <person name="Grigoriev I."/>
            <person name="Hellsten U."/>
            <person name="Putnam N."/>
            <person name="Ralph S."/>
            <person name="Rombauts S."/>
            <person name="Salamov A."/>
            <person name="Schein J."/>
            <person name="Sterck L."/>
            <person name="Aerts A."/>
            <person name="Bhalerao R.R."/>
            <person name="Bhalerao R.P."/>
            <person name="Blaudez D."/>
            <person name="Boerjan W."/>
            <person name="Brun A."/>
            <person name="Brunner A."/>
            <person name="Busov V."/>
            <person name="Campbell M."/>
            <person name="Carlson J."/>
            <person name="Chalot M."/>
            <person name="Chapman J."/>
            <person name="Chen G.L."/>
            <person name="Cooper D."/>
            <person name="Coutinho P.M."/>
            <person name="Couturier J."/>
            <person name="Covert S."/>
            <person name="Cronk Q."/>
            <person name="Cunningham R."/>
            <person name="Davis J."/>
            <person name="Degroeve S."/>
            <person name="Dejardin A."/>
            <person name="Depamphilis C."/>
            <person name="Detter J."/>
            <person name="Dirks B."/>
            <person name="Dubchak I."/>
            <person name="Duplessis S."/>
            <person name="Ehlting J."/>
            <person name="Ellis B."/>
            <person name="Gendler K."/>
            <person name="Goodstein D."/>
            <person name="Gribskov M."/>
            <person name="Grimwood J."/>
            <person name="Groover A."/>
            <person name="Gunter L."/>
            <person name="Hamberger B."/>
            <person name="Heinze B."/>
            <person name="Helariutta Y."/>
            <person name="Henrissat B."/>
            <person name="Holligan D."/>
            <person name="Holt R."/>
            <person name="Huang W."/>
            <person name="Islam-Faridi N."/>
            <person name="Jones S."/>
            <person name="Jones-Rhoades M."/>
            <person name="Jorgensen R."/>
            <person name="Joshi C."/>
            <person name="Kangasjarvi J."/>
            <person name="Karlsson J."/>
            <person name="Kelleher C."/>
            <person name="Kirkpatrick R."/>
            <person name="Kirst M."/>
            <person name="Kohler A."/>
            <person name="Kalluri U."/>
            <person name="Larimer F."/>
            <person name="Leebens-Mack J."/>
            <person name="Leple J.C."/>
            <person name="Locascio P."/>
            <person name="Lou Y."/>
            <person name="Lucas S."/>
            <person name="Martin F."/>
            <person name="Montanini B."/>
            <person name="Napoli C."/>
            <person name="Nelson D.R."/>
            <person name="Nelson C."/>
            <person name="Nieminen K."/>
            <person name="Nilsson O."/>
            <person name="Pereda V."/>
            <person name="Peter G."/>
            <person name="Philippe R."/>
            <person name="Pilate G."/>
            <person name="Poliakov A."/>
            <person name="Razumovskaya J."/>
            <person name="Richardson P."/>
            <person name="Rinaldi C."/>
            <person name="Ritland K."/>
            <person name="Rouze P."/>
            <person name="Ryaboy D."/>
            <person name="Schmutz J."/>
            <person name="Schrader J."/>
            <person name="Segerman B."/>
            <person name="Shin H."/>
            <person name="Siddiqui A."/>
            <person name="Sterky F."/>
            <person name="Terry A."/>
            <person name="Tsai C.J."/>
            <person name="Uberbacher E."/>
            <person name="Unneberg P."/>
            <person name="Vahala J."/>
            <person name="Wall K."/>
            <person name="Wessler S."/>
            <person name="Yang G."/>
            <person name="Yin T."/>
            <person name="Douglas C."/>
            <person name="Marra M."/>
            <person name="Sandberg G."/>
            <person name="Van de Peer Y."/>
            <person name="Rokhsar D."/>
        </authorList>
    </citation>
    <scope>NUCLEOTIDE SEQUENCE [LARGE SCALE GENOMIC DNA]</scope>
    <source>
        <strain evidence="1">Nisqually-1</strain>
    </source>
</reference>